<dbReference type="SUPFAM" id="SSF49329">
    <property type="entry name" value="Cu,Zn superoxide dismutase-like"/>
    <property type="match status" value="2"/>
</dbReference>
<dbReference type="EMBL" id="BAAAFG010000012">
    <property type="protein sequence ID" value="GAA0871941.1"/>
    <property type="molecule type" value="Genomic_DNA"/>
</dbReference>
<name>A0ABP3XV98_9FLAO</name>
<sequence length="286" mass="30200">MKKLVMSMMALSLVFTGCGDDDDGDVNVDFTGESKVYQLGERDIDGVSGTATFRELEDGTTEVTLDLDGDLEDGEDYAAHIHAGSAFPGMGAIVVTFTPVDGTTGESVTIVSELFGDDDDDDNDETITYDQLLNYNGYINVHKFDDLSVLAAQGDIGSNELTGNFKVYELDEKDEPGISGTATFEERAGGSSLVTLNIQNTIDGATHPAHIHAGNANPGGGAIIFSFEPVDGTTGISRTNLSALNDDTDLSYSDVFDLDAYINVHLGPGDDLSTIVAQGNIGSNED</sequence>
<evidence type="ECO:0000313" key="2">
    <source>
        <dbReference type="EMBL" id="GAA0871941.1"/>
    </source>
</evidence>
<evidence type="ECO:0000256" key="1">
    <source>
        <dbReference type="ARBA" id="ARBA00010457"/>
    </source>
</evidence>
<dbReference type="PROSITE" id="PS51257">
    <property type="entry name" value="PROKAR_LIPOPROTEIN"/>
    <property type="match status" value="1"/>
</dbReference>
<evidence type="ECO:0000313" key="3">
    <source>
        <dbReference type="Proteomes" id="UP001500507"/>
    </source>
</evidence>
<dbReference type="InterPro" id="IPR036423">
    <property type="entry name" value="SOD-like_Cu/Zn_dom_sf"/>
</dbReference>
<gene>
    <name evidence="2" type="ORF">GCM10009117_10870</name>
</gene>
<dbReference type="Proteomes" id="UP001500507">
    <property type="component" value="Unassembled WGS sequence"/>
</dbReference>
<organism evidence="2 3">
    <name type="scientific">Gangjinia marincola</name>
    <dbReference type="NCBI Taxonomy" id="578463"/>
    <lineage>
        <taxon>Bacteria</taxon>
        <taxon>Pseudomonadati</taxon>
        <taxon>Bacteroidota</taxon>
        <taxon>Flavobacteriia</taxon>
        <taxon>Flavobacteriales</taxon>
        <taxon>Flavobacteriaceae</taxon>
        <taxon>Gangjinia</taxon>
    </lineage>
</organism>
<proteinExistence type="inferred from homology"/>
<protein>
    <submittedName>
        <fullName evidence="2">CHRD domain-containing protein</fullName>
    </submittedName>
</protein>
<reference evidence="3" key="1">
    <citation type="journal article" date="2019" name="Int. J. Syst. Evol. Microbiol.">
        <title>The Global Catalogue of Microorganisms (GCM) 10K type strain sequencing project: providing services to taxonomists for standard genome sequencing and annotation.</title>
        <authorList>
            <consortium name="The Broad Institute Genomics Platform"/>
            <consortium name="The Broad Institute Genome Sequencing Center for Infectious Disease"/>
            <person name="Wu L."/>
            <person name="Ma J."/>
        </authorList>
    </citation>
    <scope>NUCLEOTIDE SEQUENCE [LARGE SCALE GENOMIC DNA]</scope>
    <source>
        <strain evidence="3">JCM 16082</strain>
    </source>
</reference>
<comment type="similarity">
    <text evidence="1">Belongs to the Cu-Zn superoxide dismutase family.</text>
</comment>
<keyword evidence="3" id="KW-1185">Reference proteome</keyword>
<accession>A0ABP3XV98</accession>
<comment type="caution">
    <text evidence="2">The sequence shown here is derived from an EMBL/GenBank/DDBJ whole genome shotgun (WGS) entry which is preliminary data.</text>
</comment>
<dbReference type="RefSeq" id="WP_343764757.1">
    <property type="nucleotide sequence ID" value="NZ_BAAAFG010000012.1"/>
</dbReference>